<sequence>MRKPWDEFFFGITEQVSQQSTCIRRQYGGVLVKDKTIISTGFNGAPRGCAHCIDIGCAREDFSFGTHHELCRATHAEQNTIANAARMGMCTMGSELYIRDIPCPICAKILINAGVAVIHYKTNDYPGWELSQKFFEEAGVILMRH</sequence>
<keyword evidence="3" id="KW-0479">Metal-binding</keyword>
<accession>A0A6M3M8Y2</accession>
<evidence type="ECO:0000256" key="1">
    <source>
        <dbReference type="ARBA" id="ARBA00001947"/>
    </source>
</evidence>
<dbReference type="GO" id="GO:0008270">
    <property type="term" value="F:zinc ion binding"/>
    <property type="evidence" value="ECO:0007669"/>
    <property type="project" value="InterPro"/>
</dbReference>
<dbReference type="EMBL" id="MT143800">
    <property type="protein sequence ID" value="QJB02670.1"/>
    <property type="molecule type" value="Genomic_DNA"/>
</dbReference>
<dbReference type="SUPFAM" id="SSF53927">
    <property type="entry name" value="Cytidine deaminase-like"/>
    <property type="match status" value="1"/>
</dbReference>
<dbReference type="PANTHER" id="PTHR11086">
    <property type="entry name" value="DEOXYCYTIDYLATE DEAMINASE-RELATED"/>
    <property type="match status" value="1"/>
</dbReference>
<evidence type="ECO:0000256" key="3">
    <source>
        <dbReference type="ARBA" id="ARBA00022723"/>
    </source>
</evidence>
<evidence type="ECO:0000313" key="7">
    <source>
        <dbReference type="EMBL" id="QJB02670.1"/>
    </source>
</evidence>
<dbReference type="PANTHER" id="PTHR11086:SF18">
    <property type="entry name" value="DEOXYCYTIDYLATE DEAMINASE"/>
    <property type="match status" value="1"/>
</dbReference>
<protein>
    <submittedName>
        <fullName evidence="7">Putative CMP/dCMP deaminase zinc-binding</fullName>
    </submittedName>
</protein>
<evidence type="ECO:0000256" key="5">
    <source>
        <dbReference type="ARBA" id="ARBA00022833"/>
    </source>
</evidence>
<organism evidence="7">
    <name type="scientific">viral metagenome</name>
    <dbReference type="NCBI Taxonomy" id="1070528"/>
    <lineage>
        <taxon>unclassified sequences</taxon>
        <taxon>metagenomes</taxon>
        <taxon>organismal metagenomes</taxon>
    </lineage>
</organism>
<feature type="domain" description="CMP/dCMP-type deaminase" evidence="6">
    <location>
        <begin position="4"/>
        <end position="138"/>
    </location>
</feature>
<keyword evidence="5" id="KW-0862">Zinc</keyword>
<dbReference type="PROSITE" id="PS00903">
    <property type="entry name" value="CYT_DCMP_DEAMINASES_1"/>
    <property type="match status" value="1"/>
</dbReference>
<gene>
    <name evidence="7" type="ORF">MM171B01093_0004</name>
</gene>
<dbReference type="InterPro" id="IPR015517">
    <property type="entry name" value="dCMP_deaminase-rel"/>
</dbReference>
<proteinExistence type="inferred from homology"/>
<comment type="cofactor">
    <cofactor evidence="1">
        <name>Zn(2+)</name>
        <dbReference type="ChEBI" id="CHEBI:29105"/>
    </cofactor>
</comment>
<comment type="similarity">
    <text evidence="2">Belongs to the cytidine and deoxycytidylate deaminase family.</text>
</comment>
<name>A0A6M3M8Y2_9ZZZZ</name>
<dbReference type="PROSITE" id="PS51747">
    <property type="entry name" value="CYT_DCMP_DEAMINASES_2"/>
    <property type="match status" value="1"/>
</dbReference>
<dbReference type="PIRSF" id="PIRSF006019">
    <property type="entry name" value="dCMP_deaminase"/>
    <property type="match status" value="1"/>
</dbReference>
<dbReference type="Pfam" id="PF00383">
    <property type="entry name" value="dCMP_cyt_deam_1"/>
    <property type="match status" value="1"/>
</dbReference>
<evidence type="ECO:0000256" key="2">
    <source>
        <dbReference type="ARBA" id="ARBA00006576"/>
    </source>
</evidence>
<dbReference type="InterPro" id="IPR016193">
    <property type="entry name" value="Cytidine_deaminase-like"/>
</dbReference>
<dbReference type="InterPro" id="IPR016192">
    <property type="entry name" value="APOBEC/CMP_deaminase_Zn-bd"/>
</dbReference>
<dbReference type="GO" id="GO:0005737">
    <property type="term" value="C:cytoplasm"/>
    <property type="evidence" value="ECO:0007669"/>
    <property type="project" value="TreeGrafter"/>
</dbReference>
<dbReference type="GO" id="GO:0006220">
    <property type="term" value="P:pyrimidine nucleotide metabolic process"/>
    <property type="evidence" value="ECO:0007669"/>
    <property type="project" value="InterPro"/>
</dbReference>
<dbReference type="GO" id="GO:0004132">
    <property type="term" value="F:dCMP deaminase activity"/>
    <property type="evidence" value="ECO:0007669"/>
    <property type="project" value="InterPro"/>
</dbReference>
<dbReference type="InterPro" id="IPR002125">
    <property type="entry name" value="CMP_dCMP_dom"/>
</dbReference>
<reference evidence="7" key="1">
    <citation type="submission" date="2020-03" db="EMBL/GenBank/DDBJ databases">
        <title>The deep terrestrial virosphere.</title>
        <authorList>
            <person name="Holmfeldt K."/>
            <person name="Nilsson E."/>
            <person name="Simone D."/>
            <person name="Lopez-Fernandez M."/>
            <person name="Wu X."/>
            <person name="de Brujin I."/>
            <person name="Lundin D."/>
            <person name="Andersson A."/>
            <person name="Bertilsson S."/>
            <person name="Dopson M."/>
        </authorList>
    </citation>
    <scope>NUCLEOTIDE SEQUENCE</scope>
    <source>
        <strain evidence="7">MM171B01093</strain>
    </source>
</reference>
<dbReference type="AlphaFoldDB" id="A0A6M3M8Y2"/>
<dbReference type="InterPro" id="IPR035105">
    <property type="entry name" value="Deoxycytidylate_deaminase_dom"/>
</dbReference>
<keyword evidence="4" id="KW-0378">Hydrolase</keyword>
<dbReference type="CDD" id="cd01286">
    <property type="entry name" value="deoxycytidylate_deaminase"/>
    <property type="match status" value="1"/>
</dbReference>
<dbReference type="Gene3D" id="3.40.140.10">
    <property type="entry name" value="Cytidine Deaminase, domain 2"/>
    <property type="match status" value="1"/>
</dbReference>
<evidence type="ECO:0000256" key="4">
    <source>
        <dbReference type="ARBA" id="ARBA00022801"/>
    </source>
</evidence>
<dbReference type="InterPro" id="IPR016473">
    <property type="entry name" value="dCMP_deaminase"/>
</dbReference>
<evidence type="ECO:0000259" key="6">
    <source>
        <dbReference type="PROSITE" id="PS51747"/>
    </source>
</evidence>